<organism evidence="1">
    <name type="scientific">Manihot esculenta</name>
    <name type="common">Cassava</name>
    <name type="synonym">Jatropha manihot</name>
    <dbReference type="NCBI Taxonomy" id="3983"/>
    <lineage>
        <taxon>Eukaryota</taxon>
        <taxon>Viridiplantae</taxon>
        <taxon>Streptophyta</taxon>
        <taxon>Embryophyta</taxon>
        <taxon>Tracheophyta</taxon>
        <taxon>Spermatophyta</taxon>
        <taxon>Magnoliopsida</taxon>
        <taxon>eudicotyledons</taxon>
        <taxon>Gunneridae</taxon>
        <taxon>Pentapetalae</taxon>
        <taxon>rosids</taxon>
        <taxon>fabids</taxon>
        <taxon>Malpighiales</taxon>
        <taxon>Euphorbiaceae</taxon>
        <taxon>Crotonoideae</taxon>
        <taxon>Manihoteae</taxon>
        <taxon>Manihot</taxon>
    </lineage>
</organism>
<proteinExistence type="predicted"/>
<accession>A0A2C9U912</accession>
<gene>
    <name evidence="1" type="ORF">MANES_17G120100</name>
</gene>
<reference evidence="1" key="1">
    <citation type="submission" date="2016-02" db="EMBL/GenBank/DDBJ databases">
        <title>WGS assembly of Manihot esculenta.</title>
        <authorList>
            <person name="Bredeson J.V."/>
            <person name="Prochnik S.E."/>
            <person name="Lyons J.B."/>
            <person name="Schmutz J."/>
            <person name="Grimwood J."/>
            <person name="Vrebalov J."/>
            <person name="Bart R.S."/>
            <person name="Amuge T."/>
            <person name="Ferguson M.E."/>
            <person name="Green R."/>
            <person name="Putnam N."/>
            <person name="Stites J."/>
            <person name="Rounsley S."/>
            <person name="Rokhsar D.S."/>
        </authorList>
    </citation>
    <scope>NUCLEOTIDE SEQUENCE [LARGE SCALE GENOMIC DNA]</scope>
    <source>
        <tissue evidence="1">Leaf</tissue>
    </source>
</reference>
<sequence length="35" mass="4052">MIYVYCRLVSFSFSLKPVLCSFVDKMIDLECSSVK</sequence>
<dbReference type="EMBL" id="CM004403">
    <property type="protein sequence ID" value="OAY25797.1"/>
    <property type="molecule type" value="Genomic_DNA"/>
</dbReference>
<dbReference type="AlphaFoldDB" id="A0A2C9U912"/>
<protein>
    <submittedName>
        <fullName evidence="1">Uncharacterized protein</fullName>
    </submittedName>
</protein>
<evidence type="ECO:0000313" key="1">
    <source>
        <dbReference type="EMBL" id="OAY25797.1"/>
    </source>
</evidence>
<name>A0A2C9U912_MANES</name>